<dbReference type="PANTHER" id="PTHR18934">
    <property type="entry name" value="ATP-DEPENDENT RNA HELICASE"/>
    <property type="match status" value="1"/>
</dbReference>
<keyword evidence="12" id="KW-0744">Spermatogenesis</keyword>
<evidence type="ECO:0000256" key="8">
    <source>
        <dbReference type="ARBA" id="ARBA00022782"/>
    </source>
</evidence>
<dbReference type="InterPro" id="IPR007502">
    <property type="entry name" value="Helicase-assoc_dom"/>
</dbReference>
<dbReference type="Gene3D" id="2.40.50.90">
    <property type="match status" value="1"/>
</dbReference>
<dbReference type="SMART" id="SM00847">
    <property type="entry name" value="HA2"/>
    <property type="match status" value="1"/>
</dbReference>
<proteinExistence type="inferred from homology"/>
<feature type="domain" description="Tudor" evidence="19">
    <location>
        <begin position="879"/>
        <end position="940"/>
    </location>
</feature>
<dbReference type="GO" id="GO:0051321">
    <property type="term" value="P:meiotic cell cycle"/>
    <property type="evidence" value="ECO:0007669"/>
    <property type="project" value="UniProtKB-KW"/>
</dbReference>
<evidence type="ECO:0000256" key="14">
    <source>
        <dbReference type="ARBA" id="ARBA00023242"/>
    </source>
</evidence>
<dbReference type="FunFam" id="3.40.50.300:FF:000946">
    <property type="entry name" value="putative ATP-dependent RNA helicase TDRD9"/>
    <property type="match status" value="1"/>
</dbReference>
<dbReference type="SUPFAM" id="SSF63748">
    <property type="entry name" value="Tudor/PWWP/MBT"/>
    <property type="match status" value="1"/>
</dbReference>
<keyword evidence="8" id="KW-0221">Differentiation</keyword>
<evidence type="ECO:0000256" key="2">
    <source>
        <dbReference type="ARBA" id="ARBA00004496"/>
    </source>
</evidence>
<dbReference type="GO" id="GO:0003723">
    <property type="term" value="F:RNA binding"/>
    <property type="evidence" value="ECO:0007669"/>
    <property type="project" value="TreeGrafter"/>
</dbReference>
<evidence type="ECO:0000259" key="19">
    <source>
        <dbReference type="PROSITE" id="PS50304"/>
    </source>
</evidence>
<comment type="catalytic activity">
    <reaction evidence="16">
        <text>ATP + H2O = ADP + phosphate + H(+)</text>
        <dbReference type="Rhea" id="RHEA:13065"/>
        <dbReference type="ChEBI" id="CHEBI:15377"/>
        <dbReference type="ChEBI" id="CHEBI:15378"/>
        <dbReference type="ChEBI" id="CHEBI:30616"/>
        <dbReference type="ChEBI" id="CHEBI:43474"/>
        <dbReference type="ChEBI" id="CHEBI:456216"/>
        <dbReference type="EC" id="3.6.4.13"/>
    </reaction>
</comment>
<evidence type="ECO:0000256" key="11">
    <source>
        <dbReference type="ARBA" id="ARBA00022840"/>
    </source>
</evidence>
<comment type="similarity">
    <text evidence="3">Belongs to the DEAD box helicase family. DEAH subfamily.</text>
</comment>
<evidence type="ECO:0000256" key="9">
    <source>
        <dbReference type="ARBA" id="ARBA00022801"/>
    </source>
</evidence>
<keyword evidence="13" id="KW-0943">RNA-mediated gene silencing</keyword>
<dbReference type="InterPro" id="IPR014001">
    <property type="entry name" value="Helicase_ATP-bd"/>
</dbReference>
<dbReference type="InterPro" id="IPR002999">
    <property type="entry name" value="Tudor"/>
</dbReference>
<evidence type="ECO:0000313" key="22">
    <source>
        <dbReference type="Ensembl" id="ENSSTUP00000108875.1"/>
    </source>
</evidence>
<dbReference type="Gene3D" id="2.30.30.140">
    <property type="match status" value="1"/>
</dbReference>
<protein>
    <recommendedName>
        <fullName evidence="17">ATP-dependent RNA helicase TDRD9</fullName>
        <ecNumber evidence="4">3.6.4.13</ecNumber>
    </recommendedName>
    <alternativeName>
        <fullName evidence="18">Tudor domain-containing protein 9</fullName>
    </alternativeName>
</protein>
<dbReference type="SMART" id="SM00490">
    <property type="entry name" value="HELICc"/>
    <property type="match status" value="1"/>
</dbReference>
<dbReference type="Gene3D" id="3.40.50.300">
    <property type="entry name" value="P-loop containing nucleotide triphosphate hydrolases"/>
    <property type="match status" value="2"/>
</dbReference>
<dbReference type="Pfam" id="PF00271">
    <property type="entry name" value="Helicase_C"/>
    <property type="match status" value="1"/>
</dbReference>
<dbReference type="SUPFAM" id="SSF52540">
    <property type="entry name" value="P-loop containing nucleoside triphosphate hydrolases"/>
    <property type="match status" value="1"/>
</dbReference>
<evidence type="ECO:0000256" key="3">
    <source>
        <dbReference type="ARBA" id="ARBA00008792"/>
    </source>
</evidence>
<keyword evidence="15" id="KW-0469">Meiosis</keyword>
<keyword evidence="5" id="KW-0217">Developmental protein</keyword>
<keyword evidence="23" id="KW-1185">Reference proteome</keyword>
<dbReference type="InterPro" id="IPR002464">
    <property type="entry name" value="DNA/RNA_helicase_DEAH_CS"/>
</dbReference>
<dbReference type="Proteomes" id="UP000472277">
    <property type="component" value="Chromosome 33"/>
</dbReference>
<dbReference type="GO" id="GO:0030154">
    <property type="term" value="P:cell differentiation"/>
    <property type="evidence" value="ECO:0007669"/>
    <property type="project" value="UniProtKB-KW"/>
</dbReference>
<dbReference type="PROSITE" id="PS00690">
    <property type="entry name" value="DEAH_ATP_HELICASE"/>
    <property type="match status" value="1"/>
</dbReference>
<dbReference type="InterPro" id="IPR001650">
    <property type="entry name" value="Helicase_C-like"/>
</dbReference>
<dbReference type="InterPro" id="IPR035437">
    <property type="entry name" value="SNase_OB-fold_sf"/>
</dbReference>
<dbReference type="GO" id="GO:0007283">
    <property type="term" value="P:spermatogenesis"/>
    <property type="evidence" value="ECO:0007669"/>
    <property type="project" value="UniProtKB-KW"/>
</dbReference>
<dbReference type="InterPro" id="IPR027417">
    <property type="entry name" value="P-loop_NTPase"/>
</dbReference>
<evidence type="ECO:0000256" key="6">
    <source>
        <dbReference type="ARBA" id="ARBA00022490"/>
    </source>
</evidence>
<evidence type="ECO:0000259" key="20">
    <source>
        <dbReference type="PROSITE" id="PS51192"/>
    </source>
</evidence>
<evidence type="ECO:0000256" key="13">
    <source>
        <dbReference type="ARBA" id="ARBA00023158"/>
    </source>
</evidence>
<evidence type="ECO:0000256" key="10">
    <source>
        <dbReference type="ARBA" id="ARBA00022806"/>
    </source>
</evidence>
<dbReference type="CDD" id="cd18791">
    <property type="entry name" value="SF2_C_RHA"/>
    <property type="match status" value="1"/>
</dbReference>
<dbReference type="EC" id="3.6.4.13" evidence="4"/>
<dbReference type="GO" id="GO:0005634">
    <property type="term" value="C:nucleus"/>
    <property type="evidence" value="ECO:0007669"/>
    <property type="project" value="UniProtKB-SubCell"/>
</dbReference>
<dbReference type="GO" id="GO:0003724">
    <property type="term" value="F:RNA helicase activity"/>
    <property type="evidence" value="ECO:0007669"/>
    <property type="project" value="UniProtKB-EC"/>
</dbReference>
<evidence type="ECO:0000256" key="7">
    <source>
        <dbReference type="ARBA" id="ARBA00022741"/>
    </source>
</evidence>
<dbReference type="PANTHER" id="PTHR18934:SF113">
    <property type="entry name" value="ATP-DEPENDENT RNA HELICASE TDRD9"/>
    <property type="match status" value="1"/>
</dbReference>
<dbReference type="SMART" id="SM00487">
    <property type="entry name" value="DEXDc"/>
    <property type="match status" value="1"/>
</dbReference>
<keyword evidence="9" id="KW-0378">Hydrolase</keyword>
<evidence type="ECO:0000256" key="5">
    <source>
        <dbReference type="ARBA" id="ARBA00022473"/>
    </source>
</evidence>
<dbReference type="PROSITE" id="PS51192">
    <property type="entry name" value="HELICASE_ATP_BIND_1"/>
    <property type="match status" value="1"/>
</dbReference>
<dbReference type="GeneTree" id="ENSGT00940000157035"/>
<organism evidence="22 23">
    <name type="scientific">Salmo trutta</name>
    <name type="common">Brown trout</name>
    <dbReference type="NCBI Taxonomy" id="8032"/>
    <lineage>
        <taxon>Eukaryota</taxon>
        <taxon>Metazoa</taxon>
        <taxon>Chordata</taxon>
        <taxon>Craniata</taxon>
        <taxon>Vertebrata</taxon>
        <taxon>Euteleostomi</taxon>
        <taxon>Actinopterygii</taxon>
        <taxon>Neopterygii</taxon>
        <taxon>Teleostei</taxon>
        <taxon>Protacanthopterygii</taxon>
        <taxon>Salmoniformes</taxon>
        <taxon>Salmonidae</taxon>
        <taxon>Salmoninae</taxon>
        <taxon>Salmo</taxon>
    </lineage>
</organism>
<dbReference type="FunFam" id="1.20.120.1080:FF:000081">
    <property type="entry name" value="Tudor domain containing 9"/>
    <property type="match status" value="1"/>
</dbReference>
<dbReference type="Pfam" id="PF00567">
    <property type="entry name" value="TUDOR"/>
    <property type="match status" value="1"/>
</dbReference>
<sequence length="1306" mass="145886">MLEDVAGSRTFSTASPDSVTSVTCAQCEPAFICEEHRAPVVNLPILVFSGKCQTSCTVLGCKHNPHLWTSGPHTTLMESVSDRLSRHMHICGLLEIILQGSGSASPAPPCTKAEVADLLLGCCPPTASSTSPDVLACLLVLISLIENNSVVIIRGATGSGKTTLLPQFILDYYSEKNAPCNLVVTQPRKIGASSIARWVARERKCTLGSLVGYQVGLEKMVTEHTRLIYMTTGVLLQKLVGAKSLTEYSHIFIDEVHERTEELDFLLLVVRKLLHSNSRFIKVILMSATINCREFAEYFGTPIRSQMNPAYVFEVEGAPYAIEEFYLDDLYDPYITVEMYNVAVSLIQSFDELEAKDQSSRTAREGGLSLPDRGSVLVFLPGLGEIHYMQEALSKLVRKRLQVYPLHSSVTLEEQNGVFLVPVPGYRKIILSTNIAESSVTVPDVKYVIDFCLARHMVCDKETRYQSLRLTWASKTNCNQRRGRAGRVSKGYCYRLVTKEFWRNEIPDYVVPEMVRAPLANIMLKVKLLDMGDPRSLLSTALSPPHLNDIERTILQLKEMGALSVGNDGQGQKRFDGELTFLGRILAHLPVDLHLGKMIVLGHVFGCLEECLIIAASLSLKSFFAMPSLQQLAGYRSKLSFAHGVQSDSIAFVNAFKAWHTSRSKGELRHPKSELEWGKENCIQIKRIREVAELYEDLKERVSQFNMHVIENPAPMDYSSLHKQRFILQVVIAGAYYPNYFSQGEMDEELASKDLSGHDPKKTVNLPPYSFLYYKQLQSLFRQCGQVKSIAFDGSRGHVEFYRTTTRGSGVLPEVLLALLLAHQRHPLDLFVHPSDEVETFVVEVGHFWGFQADDASMEKQRHLTAEINSHELCPLPVSLYPNLLCLAPFSEGDEQGLYYRAKILHVCGSSVEVFFLDFGNTTLVLCSCLRKLPADIMAHPFQAQEFQISGMRPSAQSMILGDQWSSRARNRFITLVNGHPLIVSLFSILHGVMRVELLINTDTVTSSVADIMMQEGHAIKAEESFESKVPQTQASFLSVFTAASRMLCSWGIIVHSSWKTSKEEEKQLIDSLLQSFAKTSQSSLKMLMHVLTPYRSVFIEKDSINSVALNDSPQDSHQRMLVAGSVSVSATGTILLKETTLMPHIHGLPALITMLFTPAIELRTNEERTSYTGALCGLGWNVQSQAAALPEHDMELAFDVKFDVEDITEINALRGAINRLVCEGPNGPLHLGPDRINTLQEDCRERLVSLFTRSPPREDLVPVYHEEPKQWNQVDPSQKMEIVQKEDGKSKGVLFQLHPVTLLNI</sequence>
<keyword evidence="10" id="KW-0347">Helicase</keyword>
<dbReference type="InterPro" id="IPR011545">
    <property type="entry name" value="DEAD/DEAH_box_helicase_dom"/>
</dbReference>
<feature type="domain" description="Helicase C-terminal" evidence="21">
    <location>
        <begin position="345"/>
        <end position="530"/>
    </location>
</feature>
<evidence type="ECO:0000313" key="23">
    <source>
        <dbReference type="Proteomes" id="UP000472277"/>
    </source>
</evidence>
<keyword evidence="11" id="KW-0067">ATP-binding</keyword>
<evidence type="ECO:0000256" key="16">
    <source>
        <dbReference type="ARBA" id="ARBA00047984"/>
    </source>
</evidence>
<dbReference type="Pfam" id="PF00270">
    <property type="entry name" value="DEAD"/>
    <property type="match status" value="1"/>
</dbReference>
<dbReference type="Pfam" id="PF21010">
    <property type="entry name" value="HA2_C"/>
    <property type="match status" value="1"/>
</dbReference>
<evidence type="ECO:0000256" key="15">
    <source>
        <dbReference type="ARBA" id="ARBA00023254"/>
    </source>
</evidence>
<name>A0A674ELK3_SALTR</name>
<keyword evidence="7" id="KW-0547">Nucleotide-binding</keyword>
<accession>A0A674ELK3</accession>
<evidence type="ECO:0000256" key="18">
    <source>
        <dbReference type="ARBA" id="ARBA00081664"/>
    </source>
</evidence>
<dbReference type="GO" id="GO:0005737">
    <property type="term" value="C:cytoplasm"/>
    <property type="evidence" value="ECO:0007669"/>
    <property type="project" value="UniProtKB-SubCell"/>
</dbReference>
<dbReference type="GO" id="GO:0016787">
    <property type="term" value="F:hydrolase activity"/>
    <property type="evidence" value="ECO:0007669"/>
    <property type="project" value="UniProtKB-KW"/>
</dbReference>
<dbReference type="GO" id="GO:0005524">
    <property type="term" value="F:ATP binding"/>
    <property type="evidence" value="ECO:0007669"/>
    <property type="project" value="UniProtKB-KW"/>
</dbReference>
<dbReference type="PROSITE" id="PS50304">
    <property type="entry name" value="TUDOR"/>
    <property type="match status" value="1"/>
</dbReference>
<evidence type="ECO:0000259" key="21">
    <source>
        <dbReference type="PROSITE" id="PS51194"/>
    </source>
</evidence>
<evidence type="ECO:0000256" key="12">
    <source>
        <dbReference type="ARBA" id="ARBA00022871"/>
    </source>
</evidence>
<evidence type="ECO:0000256" key="4">
    <source>
        <dbReference type="ARBA" id="ARBA00012552"/>
    </source>
</evidence>
<reference evidence="22" key="1">
    <citation type="submission" date="2025-08" db="UniProtKB">
        <authorList>
            <consortium name="Ensembl"/>
        </authorList>
    </citation>
    <scope>IDENTIFICATION</scope>
</reference>
<comment type="subcellular location">
    <subcellularLocation>
        <location evidence="2">Cytoplasm</location>
    </subcellularLocation>
    <subcellularLocation>
        <location evidence="1">Nucleus</location>
    </subcellularLocation>
</comment>
<dbReference type="PROSITE" id="PS51194">
    <property type="entry name" value="HELICASE_CTER"/>
    <property type="match status" value="1"/>
</dbReference>
<keyword evidence="6" id="KW-0963">Cytoplasm</keyword>
<dbReference type="Ensembl" id="ENSSTUT00000116611.1">
    <property type="protein sequence ID" value="ENSSTUP00000108875.1"/>
    <property type="gene ID" value="ENSSTUG00000048216.1"/>
</dbReference>
<dbReference type="SMART" id="SM00333">
    <property type="entry name" value="TUDOR"/>
    <property type="match status" value="1"/>
</dbReference>
<gene>
    <name evidence="22" type="primary">TDRD9</name>
    <name evidence="22" type="synonym">LOC115172538</name>
</gene>
<dbReference type="GO" id="GO:0031047">
    <property type="term" value="P:regulatory ncRNA-mediated gene silencing"/>
    <property type="evidence" value="ECO:0007669"/>
    <property type="project" value="UniProtKB-KW"/>
</dbReference>
<evidence type="ECO:0000256" key="17">
    <source>
        <dbReference type="ARBA" id="ARBA00074173"/>
    </source>
</evidence>
<dbReference type="FunFam" id="3.40.50.300:FF:001113">
    <property type="entry name" value="ATP-dependent RNA helicase TDRD9"/>
    <property type="match status" value="1"/>
</dbReference>
<keyword evidence="14" id="KW-0539">Nucleus</keyword>
<dbReference type="Gene3D" id="1.20.120.1080">
    <property type="match status" value="1"/>
</dbReference>
<feature type="domain" description="Helicase ATP-binding" evidence="20">
    <location>
        <begin position="142"/>
        <end position="308"/>
    </location>
</feature>
<reference evidence="22" key="2">
    <citation type="submission" date="2025-09" db="UniProtKB">
        <authorList>
            <consortium name="Ensembl"/>
        </authorList>
    </citation>
    <scope>IDENTIFICATION</scope>
</reference>
<evidence type="ECO:0000256" key="1">
    <source>
        <dbReference type="ARBA" id="ARBA00004123"/>
    </source>
</evidence>